<dbReference type="AlphaFoldDB" id="A0A1S7FY45"/>
<feature type="transmembrane region" description="Helical" evidence="1">
    <location>
        <begin position="31"/>
        <end position="53"/>
    </location>
</feature>
<keyword evidence="1" id="KW-1133">Transmembrane helix</keyword>
<evidence type="ECO:0000313" key="2">
    <source>
        <dbReference type="EMBL" id="AQY52356.1"/>
    </source>
</evidence>
<keyword evidence="3" id="KW-1185">Reference proteome</keyword>
<proteinExistence type="predicted"/>
<keyword evidence="1" id="KW-0472">Membrane</keyword>
<organism evidence="2 3">
    <name type="scientific">Listeria weihenstephanensis</name>
    <dbReference type="NCBI Taxonomy" id="1006155"/>
    <lineage>
        <taxon>Bacteria</taxon>
        <taxon>Bacillati</taxon>
        <taxon>Bacillota</taxon>
        <taxon>Bacilli</taxon>
        <taxon>Bacillales</taxon>
        <taxon>Listeriaceae</taxon>
        <taxon>Listeria</taxon>
    </lineage>
</organism>
<gene>
    <name evidence="2" type="ORF">UE46_15945</name>
</gene>
<name>A0A1S7FY45_9LIST</name>
<feature type="transmembrane region" description="Helical" evidence="1">
    <location>
        <begin position="7"/>
        <end position="25"/>
    </location>
</feature>
<sequence>MKKILNETFSLFSMILLVLIIWTTFNQNGDIFYTGRFYILALFVVIVLGRYILTKTGRLMSLTPKANLLTRVIEEEGFIVFGIFFLVLTVVSCFTNDASLIYKNRLLLIIFLLVNTTGIYMSGRKKFKTD</sequence>
<evidence type="ECO:0000256" key="1">
    <source>
        <dbReference type="SAM" id="Phobius"/>
    </source>
</evidence>
<reference evidence="3" key="1">
    <citation type="submission" date="2015-03" db="EMBL/GenBank/DDBJ databases">
        <authorList>
            <person name="Ferrari E."/>
            <person name="Walter M.C."/>
            <person name="Huptas C."/>
            <person name="Scherer S."/>
            <person name="Mueller-Herbst S."/>
        </authorList>
    </citation>
    <scope>NUCLEOTIDE SEQUENCE [LARGE SCALE GENOMIC DNA]</scope>
    <source>
        <strain evidence="3">LWP01</strain>
    </source>
</reference>
<dbReference type="EMBL" id="CP011102">
    <property type="protein sequence ID" value="AQY52356.1"/>
    <property type="molecule type" value="Genomic_DNA"/>
</dbReference>
<evidence type="ECO:0000313" key="3">
    <source>
        <dbReference type="Proteomes" id="UP000223060"/>
    </source>
</evidence>
<dbReference type="KEGG" id="lwi:UE46_15945"/>
<accession>A0A1S7FY45</accession>
<feature type="transmembrane region" description="Helical" evidence="1">
    <location>
        <begin position="106"/>
        <end position="123"/>
    </location>
</feature>
<protein>
    <submittedName>
        <fullName evidence="2">Uncharacterized protein</fullName>
    </submittedName>
</protein>
<keyword evidence="1" id="KW-0812">Transmembrane</keyword>
<feature type="transmembrane region" description="Helical" evidence="1">
    <location>
        <begin position="78"/>
        <end position="100"/>
    </location>
</feature>
<dbReference type="Proteomes" id="UP000223060">
    <property type="component" value="Chromosome"/>
</dbReference>